<dbReference type="InterPro" id="IPR036390">
    <property type="entry name" value="WH_DNA-bd_sf"/>
</dbReference>
<dbReference type="OrthoDB" id="229881at2157"/>
<dbReference type="InParanoid" id="H1YXP4"/>
<dbReference type="Gene3D" id="1.10.10.10">
    <property type="entry name" value="Winged helix-like DNA-binding domain superfamily/Winged helix DNA-binding domain"/>
    <property type="match status" value="1"/>
</dbReference>
<keyword evidence="2" id="KW-1185">Reference proteome</keyword>
<name>H1YXP4_9EURY</name>
<accession>H1YXP4</accession>
<sequence>MLQKLQSEIELIGRHLEVILVVEKNQPIGIMKLSDILGIPMHRVRYSLKVLEQLGYIRASPSGAVATEKASELVENLDSEIDALIFRLEDLKVRLSGNIS</sequence>
<dbReference type="Proteomes" id="UP000005741">
    <property type="component" value="Chromosome"/>
</dbReference>
<dbReference type="SUPFAM" id="SSF46785">
    <property type="entry name" value="Winged helix' DNA-binding domain"/>
    <property type="match status" value="1"/>
</dbReference>
<dbReference type="HOGENOM" id="CLU_152992_0_0_2"/>
<reference evidence="1 2" key="1">
    <citation type="submission" date="2011-10" db="EMBL/GenBank/DDBJ databases">
        <title>The Improved High-Quality Draft genome of Methanoplanus limicola DSM 2279.</title>
        <authorList>
            <consortium name="US DOE Joint Genome Institute (JGI-PGF)"/>
            <person name="Lucas S."/>
            <person name="Copeland A."/>
            <person name="Lapidus A."/>
            <person name="Glavina del Rio T."/>
            <person name="Dalin E."/>
            <person name="Tice H."/>
            <person name="Bruce D."/>
            <person name="Goodwin L."/>
            <person name="Pitluck S."/>
            <person name="Peters L."/>
            <person name="Mikhailova N."/>
            <person name="Lu M."/>
            <person name="Kyrpides N."/>
            <person name="Mavromatis K."/>
            <person name="Ivanova N."/>
            <person name="Markowitz V."/>
            <person name="Cheng J.-F."/>
            <person name="Hugenholtz P."/>
            <person name="Woyke T."/>
            <person name="Wu D."/>
            <person name="Wirth R."/>
            <person name="Brambilla E.-M."/>
            <person name="Klenk H.-P."/>
            <person name="Eisen J.A."/>
        </authorList>
    </citation>
    <scope>NUCLEOTIDE SEQUENCE [LARGE SCALE GENOMIC DNA]</scope>
    <source>
        <strain evidence="1 2">DSM 2279</strain>
    </source>
</reference>
<dbReference type="AlphaFoldDB" id="H1YXP4"/>
<dbReference type="InterPro" id="IPR036388">
    <property type="entry name" value="WH-like_DNA-bd_sf"/>
</dbReference>
<dbReference type="RefSeq" id="WP_004076744.1">
    <property type="nucleotide sequence ID" value="NZ_CM001436.1"/>
</dbReference>
<evidence type="ECO:0000313" key="2">
    <source>
        <dbReference type="Proteomes" id="UP000005741"/>
    </source>
</evidence>
<evidence type="ECO:0000313" key="1">
    <source>
        <dbReference type="EMBL" id="EHQ35013.1"/>
    </source>
</evidence>
<organism evidence="1 2">
    <name type="scientific">Methanoplanus limicola DSM 2279</name>
    <dbReference type="NCBI Taxonomy" id="937775"/>
    <lineage>
        <taxon>Archaea</taxon>
        <taxon>Methanobacteriati</taxon>
        <taxon>Methanobacteriota</taxon>
        <taxon>Stenosarchaea group</taxon>
        <taxon>Methanomicrobia</taxon>
        <taxon>Methanomicrobiales</taxon>
        <taxon>Methanomicrobiaceae</taxon>
        <taxon>Methanoplanus</taxon>
    </lineage>
</organism>
<dbReference type="EMBL" id="CM001436">
    <property type="protein sequence ID" value="EHQ35013.1"/>
    <property type="molecule type" value="Genomic_DNA"/>
</dbReference>
<protein>
    <submittedName>
        <fullName evidence="1">Uncharacterized protein</fullName>
    </submittedName>
</protein>
<gene>
    <name evidence="1" type="ORF">Metlim_0891</name>
</gene>
<proteinExistence type="predicted"/>
<dbReference type="STRING" id="937775.Metlim_0891"/>